<protein>
    <submittedName>
        <fullName evidence="2">Uncharacterized protein</fullName>
    </submittedName>
</protein>
<proteinExistence type="predicted"/>
<accession>A0A7M5V6L6</accession>
<dbReference type="OrthoDB" id="6134571at2759"/>
<dbReference type="Proteomes" id="UP000594262">
    <property type="component" value="Unplaced"/>
</dbReference>
<feature type="compositionally biased region" description="Basic and acidic residues" evidence="1">
    <location>
        <begin position="1"/>
        <end position="16"/>
    </location>
</feature>
<reference evidence="2" key="1">
    <citation type="submission" date="2021-01" db="UniProtKB">
        <authorList>
            <consortium name="EnsemblMetazoa"/>
        </authorList>
    </citation>
    <scope>IDENTIFICATION</scope>
</reference>
<dbReference type="EnsemblMetazoa" id="CLYHEMT008427.1">
    <property type="protein sequence ID" value="CLYHEMP008427.1"/>
    <property type="gene ID" value="CLYHEMG008427"/>
</dbReference>
<organism evidence="2 3">
    <name type="scientific">Clytia hemisphaerica</name>
    <dbReference type="NCBI Taxonomy" id="252671"/>
    <lineage>
        <taxon>Eukaryota</taxon>
        <taxon>Metazoa</taxon>
        <taxon>Cnidaria</taxon>
        <taxon>Hydrozoa</taxon>
        <taxon>Hydroidolina</taxon>
        <taxon>Leptothecata</taxon>
        <taxon>Obeliida</taxon>
        <taxon>Clytiidae</taxon>
        <taxon>Clytia</taxon>
    </lineage>
</organism>
<keyword evidence="3" id="KW-1185">Reference proteome</keyword>
<sequence length="132" mass="15602">MTMERRKSVEDLEPKAKKPHSSMTKQHLKNRLKAVAKENRDLKRKQRKMEKKIEKLVKTKGVRIKDKGTQQVVDNVMNGECPFDQKSPMFLLWEQQKKAAKLKKPTSMRWHPVMIRWCLIIYLRSPGKGLGY</sequence>
<feature type="region of interest" description="Disordered" evidence="1">
    <location>
        <begin position="1"/>
        <end position="29"/>
    </location>
</feature>
<evidence type="ECO:0000313" key="3">
    <source>
        <dbReference type="Proteomes" id="UP000594262"/>
    </source>
</evidence>
<evidence type="ECO:0000313" key="2">
    <source>
        <dbReference type="EnsemblMetazoa" id="CLYHEMP008427.1"/>
    </source>
</evidence>
<dbReference type="AlphaFoldDB" id="A0A7M5V6L6"/>
<evidence type="ECO:0000256" key="1">
    <source>
        <dbReference type="SAM" id="MobiDB-lite"/>
    </source>
</evidence>
<name>A0A7M5V6L6_9CNID</name>